<evidence type="ECO:0000313" key="10">
    <source>
        <dbReference type="EMBL" id="SUA52894.1"/>
    </source>
</evidence>
<keyword evidence="4 5" id="KW-0687">Ribonucleoprotein</keyword>
<evidence type="ECO:0000256" key="5">
    <source>
        <dbReference type="HAMAP-Rule" id="MF_01334"/>
    </source>
</evidence>
<dbReference type="Proteomes" id="UP000594903">
    <property type="component" value="Chromosome"/>
</dbReference>
<dbReference type="AlphaFoldDB" id="A0A378XDE0"/>
<evidence type="ECO:0000256" key="6">
    <source>
        <dbReference type="SAM" id="MobiDB-lite"/>
    </source>
</evidence>
<dbReference type="EMBL" id="CP065725">
    <property type="protein sequence ID" value="QPT40834.1"/>
    <property type="molecule type" value="Genomic_DNA"/>
</dbReference>
<keyword evidence="1 5" id="KW-0699">rRNA-binding</keyword>
<dbReference type="GO" id="GO:0003735">
    <property type="term" value="F:structural constituent of ribosome"/>
    <property type="evidence" value="ECO:0007669"/>
    <property type="project" value="InterPro"/>
</dbReference>
<sequence length="214" mass="23224">MKFSATTRSVQGSSASRRLRRAGRVPAIVYGGKGDAQNIELEHNEIFHALRKPGFGSSVLEMNLDSKTQKVLLRAVQWHPYKPIVLHVDFQRVRADVAIVTRVPLTYINADESPAVKLEDASINTILTDIEVSCLPADLPSEIVVDLGEMKNGDVLSVESIAAPEGVEILTAATETLATAAIVAVQAEEEPEEPEETEVDESTDTEADESTSEE</sequence>
<dbReference type="Gene3D" id="2.40.240.10">
    <property type="entry name" value="Ribosomal Protein L25, Chain P"/>
    <property type="match status" value="1"/>
</dbReference>
<evidence type="ECO:0000259" key="8">
    <source>
        <dbReference type="Pfam" id="PF14693"/>
    </source>
</evidence>
<accession>A0A378XDE0</accession>
<dbReference type="InterPro" id="IPR001021">
    <property type="entry name" value="Ribosomal_bL25_long"/>
</dbReference>
<dbReference type="InterPro" id="IPR020056">
    <property type="entry name" value="Rbsml_bL25/Gln-tRNA_synth_N"/>
</dbReference>
<dbReference type="Pfam" id="PF14693">
    <property type="entry name" value="Ribosomal_TL5_C"/>
    <property type="match status" value="1"/>
</dbReference>
<dbReference type="OrthoDB" id="9806411at2"/>
<dbReference type="PANTHER" id="PTHR33284">
    <property type="entry name" value="RIBOSOMAL PROTEIN L25/GLN-TRNA SYNTHETASE, ANTI-CODON-BINDING DOMAIN-CONTAINING PROTEIN"/>
    <property type="match status" value="1"/>
</dbReference>
<dbReference type="Gene3D" id="2.170.120.20">
    <property type="entry name" value="Ribosomal protein L25, beta domain"/>
    <property type="match status" value="1"/>
</dbReference>
<dbReference type="CDD" id="cd00495">
    <property type="entry name" value="Ribosomal_L25_TL5_CTC"/>
    <property type="match status" value="1"/>
</dbReference>
<dbReference type="PANTHER" id="PTHR33284:SF1">
    <property type="entry name" value="RIBOSOMAL PROTEIN L25_GLN-TRNA SYNTHETASE, ANTI-CODON-BINDING DOMAIN-CONTAINING PROTEIN"/>
    <property type="match status" value="1"/>
</dbReference>
<dbReference type="GO" id="GO:0006412">
    <property type="term" value="P:translation"/>
    <property type="evidence" value="ECO:0007669"/>
    <property type="project" value="UniProtKB-UniRule"/>
</dbReference>
<organism evidence="10 11">
    <name type="scientific">Oligella ureolytica</name>
    <dbReference type="NCBI Taxonomy" id="90244"/>
    <lineage>
        <taxon>Bacteria</taxon>
        <taxon>Pseudomonadati</taxon>
        <taxon>Pseudomonadota</taxon>
        <taxon>Betaproteobacteria</taxon>
        <taxon>Burkholderiales</taxon>
        <taxon>Alcaligenaceae</taxon>
        <taxon>Oligella</taxon>
    </lineage>
</organism>
<dbReference type="InterPro" id="IPR020055">
    <property type="entry name" value="Ribosomal_bL25_short"/>
</dbReference>
<dbReference type="InterPro" id="IPR029751">
    <property type="entry name" value="Ribosomal_L25_dom"/>
</dbReference>
<dbReference type="HAMAP" id="MF_01336">
    <property type="entry name" value="Ribosomal_bL25"/>
    <property type="match status" value="1"/>
</dbReference>
<dbReference type="GO" id="GO:0022625">
    <property type="term" value="C:cytosolic large ribosomal subunit"/>
    <property type="evidence" value="ECO:0007669"/>
    <property type="project" value="TreeGrafter"/>
</dbReference>
<dbReference type="HAMAP" id="MF_01334">
    <property type="entry name" value="Ribosomal_bL25_CTC"/>
    <property type="match status" value="1"/>
</dbReference>
<comment type="function">
    <text evidence="5">This is one of the proteins that binds to the 5S RNA in the ribosome where it forms part of the central protuberance.</text>
</comment>
<dbReference type="NCBIfam" id="TIGR00731">
    <property type="entry name" value="bL25_bact_ctc"/>
    <property type="match status" value="1"/>
</dbReference>
<dbReference type="InterPro" id="IPR020057">
    <property type="entry name" value="Ribosomal_bL25_b-dom"/>
</dbReference>
<evidence type="ECO:0000313" key="9">
    <source>
        <dbReference type="EMBL" id="QPT40834.1"/>
    </source>
</evidence>
<dbReference type="NCBIfam" id="NF004130">
    <property type="entry name" value="PRK05618.1-5"/>
    <property type="match status" value="1"/>
</dbReference>
<dbReference type="GO" id="GO:0008097">
    <property type="term" value="F:5S rRNA binding"/>
    <property type="evidence" value="ECO:0007669"/>
    <property type="project" value="InterPro"/>
</dbReference>
<dbReference type="InterPro" id="IPR011035">
    <property type="entry name" value="Ribosomal_bL25/Gln-tRNA_synth"/>
</dbReference>
<keyword evidence="3 5" id="KW-0689">Ribosomal protein</keyword>
<evidence type="ECO:0000256" key="2">
    <source>
        <dbReference type="ARBA" id="ARBA00022884"/>
    </source>
</evidence>
<keyword evidence="12" id="KW-1185">Reference proteome</keyword>
<dbReference type="Pfam" id="PF01386">
    <property type="entry name" value="Ribosomal_L25p"/>
    <property type="match status" value="1"/>
</dbReference>
<dbReference type="InterPro" id="IPR037121">
    <property type="entry name" value="Ribosomal_bL25_C"/>
</dbReference>
<evidence type="ECO:0000256" key="3">
    <source>
        <dbReference type="ARBA" id="ARBA00022980"/>
    </source>
</evidence>
<reference evidence="9 12" key="2">
    <citation type="submission" date="2020-12" db="EMBL/GenBank/DDBJ databases">
        <title>FDA dAtabase for Regulatory Grade micrObial Sequences (FDA-ARGOS): Supporting development and validation of Infectious Disease Dx tests.</title>
        <authorList>
            <person name="Sproer C."/>
            <person name="Gronow S."/>
            <person name="Severitt S."/>
            <person name="Schroder I."/>
            <person name="Tallon L."/>
            <person name="Sadzewicz L."/>
            <person name="Zhao X."/>
            <person name="Boylan J."/>
            <person name="Ott S."/>
            <person name="Bowen H."/>
            <person name="Vavikolanu K."/>
            <person name="Mehta A."/>
            <person name="Aluvathingal J."/>
            <person name="Nadendla S."/>
            <person name="Lowell S."/>
            <person name="Myers T."/>
            <person name="Yan Y."/>
            <person name="Sichtig H."/>
        </authorList>
    </citation>
    <scope>NUCLEOTIDE SEQUENCE [LARGE SCALE GENOMIC DNA]</scope>
    <source>
        <strain evidence="9 12">FDAARGOS_872</strain>
    </source>
</reference>
<evidence type="ECO:0000259" key="7">
    <source>
        <dbReference type="Pfam" id="PF01386"/>
    </source>
</evidence>
<comment type="subunit">
    <text evidence="5">Part of the 50S ribosomal subunit; part of the 5S rRNA/L5/L18/L25 subcomplex. Contacts the 5S rRNA. Binds to the 5S rRNA independently of L5 and L18.</text>
</comment>
<dbReference type="STRING" id="1122619.GCA_000373745_00518"/>
<feature type="domain" description="Large ribosomal subunit protein bL25 beta" evidence="8">
    <location>
        <begin position="99"/>
        <end position="180"/>
    </location>
</feature>
<feature type="domain" description="Large ribosomal subunit protein bL25 L25" evidence="7">
    <location>
        <begin position="4"/>
        <end position="90"/>
    </location>
</feature>
<evidence type="ECO:0000313" key="11">
    <source>
        <dbReference type="Proteomes" id="UP000254603"/>
    </source>
</evidence>
<dbReference type="SUPFAM" id="SSF50715">
    <property type="entry name" value="Ribosomal protein L25-like"/>
    <property type="match status" value="1"/>
</dbReference>
<feature type="region of interest" description="Disordered" evidence="6">
    <location>
        <begin position="186"/>
        <end position="214"/>
    </location>
</feature>
<dbReference type="InterPro" id="IPR020930">
    <property type="entry name" value="Ribosomal_uL5_bac-type"/>
</dbReference>
<protein>
    <recommendedName>
        <fullName evidence="5">Large ribosomal subunit protein bL25</fullName>
    </recommendedName>
    <alternativeName>
        <fullName evidence="5">General stress protein CTC</fullName>
    </alternativeName>
</protein>
<evidence type="ECO:0000256" key="1">
    <source>
        <dbReference type="ARBA" id="ARBA00022730"/>
    </source>
</evidence>
<reference evidence="10 11" key="1">
    <citation type="submission" date="2018-06" db="EMBL/GenBank/DDBJ databases">
        <authorList>
            <consortium name="Pathogen Informatics"/>
            <person name="Doyle S."/>
        </authorList>
    </citation>
    <scope>NUCLEOTIDE SEQUENCE [LARGE SCALE GENOMIC DNA]</scope>
    <source>
        <strain evidence="10 11">NCTC11997</strain>
    </source>
</reference>
<evidence type="ECO:0000313" key="12">
    <source>
        <dbReference type="Proteomes" id="UP000594903"/>
    </source>
</evidence>
<keyword evidence="2 5" id="KW-0694">RNA-binding</keyword>
<dbReference type="RefSeq" id="WP_018573693.1">
    <property type="nucleotide sequence ID" value="NZ_CP065725.1"/>
</dbReference>
<gene>
    <name evidence="5 10" type="primary">rplY</name>
    <name evidence="5" type="synonym">ctc</name>
    <name evidence="9" type="ORF">I6G29_04505</name>
    <name evidence="10" type="ORF">NCTC11997_00951</name>
</gene>
<proteinExistence type="inferred from homology"/>
<evidence type="ECO:0000256" key="4">
    <source>
        <dbReference type="ARBA" id="ARBA00023274"/>
    </source>
</evidence>
<dbReference type="Proteomes" id="UP000254603">
    <property type="component" value="Unassembled WGS sequence"/>
</dbReference>
<dbReference type="EMBL" id="UGSB01000001">
    <property type="protein sequence ID" value="SUA52894.1"/>
    <property type="molecule type" value="Genomic_DNA"/>
</dbReference>
<comment type="similarity">
    <text evidence="5">Belongs to the bacterial ribosomal protein bL25 family. CTC subfamily.</text>
</comment>
<dbReference type="NCBIfam" id="NF004612">
    <property type="entry name" value="PRK05943.1"/>
    <property type="match status" value="1"/>
</dbReference>
<feature type="compositionally biased region" description="Acidic residues" evidence="6">
    <location>
        <begin position="187"/>
        <end position="214"/>
    </location>
</feature>
<name>A0A378XDE0_9BURK</name>